<dbReference type="STRING" id="693979.Bache_2908"/>
<evidence type="ECO:0000313" key="1">
    <source>
        <dbReference type="EMBL" id="ADV44843.1"/>
    </source>
</evidence>
<reference key="1">
    <citation type="submission" date="2010-11" db="EMBL/GenBank/DDBJ databases">
        <title>The complete genome of Bacteroides helcogenes P 36-108.</title>
        <authorList>
            <consortium name="US DOE Joint Genome Institute (JGI-PGF)"/>
            <person name="Lucas S."/>
            <person name="Copeland A."/>
            <person name="Lapidus A."/>
            <person name="Bruce D."/>
            <person name="Goodwin L."/>
            <person name="Pitluck S."/>
            <person name="Kyrpides N."/>
            <person name="Mavromatis K."/>
            <person name="Ivanova N."/>
            <person name="Zeytun A."/>
            <person name="Brettin T."/>
            <person name="Detter J.C."/>
            <person name="Tapia R."/>
            <person name="Han C."/>
            <person name="Land M."/>
            <person name="Hauser L."/>
            <person name="Markowitz V."/>
            <person name="Cheng J.-F."/>
            <person name="Hugenholtz P."/>
            <person name="Woyke T."/>
            <person name="Wu D."/>
            <person name="Gronow S."/>
            <person name="Wellnitz S."/>
            <person name="Brambilla E."/>
            <person name="Klenk H.-P."/>
            <person name="Eisen J.A."/>
        </authorList>
    </citation>
    <scope>NUCLEOTIDE SEQUENCE</scope>
    <source>
        <strain>P 36-108</strain>
    </source>
</reference>
<sequence>MNAMRRNTRTRIEEETNLEMLSKVCALLDKEEDKASFEERFEQAKAFAYAHFDKDLVCEMEKHNFYVNQLFPAERYDSEEDFDRMVREAEDSGVCTDEEVDKMFAVWKA</sequence>
<name>E6SP86_BACT6</name>
<dbReference type="eggNOG" id="ENOG5030YB7">
    <property type="taxonomic scope" value="Bacteria"/>
</dbReference>
<dbReference type="KEGG" id="bhl:Bache_2908"/>
<dbReference type="Proteomes" id="UP000008630">
    <property type="component" value="Chromosome"/>
</dbReference>
<dbReference type="RefSeq" id="WP_013548430.1">
    <property type="nucleotide sequence ID" value="NC_014933.1"/>
</dbReference>
<reference evidence="1 2" key="2">
    <citation type="journal article" date="2011" name="Stand. Genomic Sci.">
        <title>Complete genome sequence of Bacteroides helcogenes type strain (P 36-108).</title>
        <authorList>
            <person name="Pati A."/>
            <person name="Gronow S."/>
            <person name="Zeytun A."/>
            <person name="Lapidus A."/>
            <person name="Nolan M."/>
            <person name="Hammon N."/>
            <person name="Deshpande S."/>
            <person name="Cheng J.F."/>
            <person name="Tapia R."/>
            <person name="Han C."/>
            <person name="Goodwin L."/>
            <person name="Pitluck S."/>
            <person name="Liolios K."/>
            <person name="Pagani I."/>
            <person name="Ivanova N."/>
            <person name="Mavromatis K."/>
            <person name="Chen A."/>
            <person name="Palaniappan K."/>
            <person name="Land M."/>
            <person name="Hauser L."/>
            <person name="Chang Y.J."/>
            <person name="Jeffries C.D."/>
            <person name="Detter J.C."/>
            <person name="Brambilla E."/>
            <person name="Rohde M."/>
            <person name="Goker M."/>
            <person name="Woyke T."/>
            <person name="Bristow J."/>
            <person name="Eisen J.A."/>
            <person name="Markowitz V."/>
            <person name="Hugenholtz P."/>
            <person name="Kyrpides N.C."/>
            <person name="Klenk H.P."/>
            <person name="Lucas S."/>
        </authorList>
    </citation>
    <scope>NUCLEOTIDE SEQUENCE [LARGE SCALE GENOMIC DNA]</scope>
    <source>
        <strain evidence="2">ATCC 35417 / DSM 20613 / JCM 6297 / CCUG 15421 / P 36-108</strain>
    </source>
</reference>
<dbReference type="EMBL" id="CP002352">
    <property type="protein sequence ID" value="ADV44843.1"/>
    <property type="molecule type" value="Genomic_DNA"/>
</dbReference>
<evidence type="ECO:0000313" key="2">
    <source>
        <dbReference type="Proteomes" id="UP000008630"/>
    </source>
</evidence>
<keyword evidence="2" id="KW-1185">Reference proteome</keyword>
<dbReference type="AlphaFoldDB" id="E6SP86"/>
<protein>
    <submittedName>
        <fullName evidence="1">Uncharacterized protein</fullName>
    </submittedName>
</protein>
<accession>E6SP86</accession>
<gene>
    <name evidence="1" type="ordered locus">Bache_2908</name>
</gene>
<proteinExistence type="predicted"/>
<organism evidence="1 2">
    <name type="scientific">Bacteroides helcogenes (strain ATCC 35417 / DSM 20613 / JCM 6297 / CCUG 15421 / P 36-108)</name>
    <dbReference type="NCBI Taxonomy" id="693979"/>
    <lineage>
        <taxon>Bacteria</taxon>
        <taxon>Pseudomonadati</taxon>
        <taxon>Bacteroidota</taxon>
        <taxon>Bacteroidia</taxon>
        <taxon>Bacteroidales</taxon>
        <taxon>Bacteroidaceae</taxon>
        <taxon>Bacteroides</taxon>
    </lineage>
</organism>
<dbReference type="HOGENOM" id="CLU_2178595_0_0_10"/>
<dbReference type="PATRIC" id="fig|693979.3.peg.3049"/>